<evidence type="ECO:0000259" key="2">
    <source>
        <dbReference type="Pfam" id="PF03281"/>
    </source>
</evidence>
<dbReference type="Pfam" id="PF03281">
    <property type="entry name" value="Mab-21"/>
    <property type="match status" value="1"/>
</dbReference>
<keyword evidence="5" id="KW-1185">Reference proteome</keyword>
<dbReference type="GO" id="GO:0005634">
    <property type="term" value="C:nucleus"/>
    <property type="evidence" value="ECO:0007669"/>
    <property type="project" value="TreeGrafter"/>
</dbReference>
<dbReference type="GO" id="GO:0002230">
    <property type="term" value="P:positive regulation of defense response to virus by host"/>
    <property type="evidence" value="ECO:0007669"/>
    <property type="project" value="TreeGrafter"/>
</dbReference>
<evidence type="ECO:0000256" key="1">
    <source>
        <dbReference type="ARBA" id="ARBA00008307"/>
    </source>
</evidence>
<accession>A0A7K9CB66</accession>
<dbReference type="GO" id="GO:2000042">
    <property type="term" value="P:negative regulation of double-strand break repair via homologous recombination"/>
    <property type="evidence" value="ECO:0007669"/>
    <property type="project" value="TreeGrafter"/>
</dbReference>
<dbReference type="Gene3D" id="1.10.1410.40">
    <property type="match status" value="1"/>
</dbReference>
<dbReference type="Gene3D" id="3.30.460.90">
    <property type="match status" value="1"/>
</dbReference>
<evidence type="ECO:0000259" key="3">
    <source>
        <dbReference type="Pfam" id="PF20266"/>
    </source>
</evidence>
<gene>
    <name evidence="4" type="primary">Cgas_1</name>
    <name evidence="4" type="ORF">PSIHAE_R09996</name>
</gene>
<dbReference type="GO" id="GO:0032481">
    <property type="term" value="P:positive regulation of type I interferon production"/>
    <property type="evidence" value="ECO:0007669"/>
    <property type="project" value="TreeGrafter"/>
</dbReference>
<dbReference type="GO" id="GO:0003690">
    <property type="term" value="F:double-stranded DNA binding"/>
    <property type="evidence" value="ECO:0007669"/>
    <property type="project" value="TreeGrafter"/>
</dbReference>
<dbReference type="GO" id="GO:0003682">
    <property type="term" value="F:chromatin binding"/>
    <property type="evidence" value="ECO:0007669"/>
    <property type="project" value="TreeGrafter"/>
</dbReference>
<dbReference type="GO" id="GO:0071360">
    <property type="term" value="P:cellular response to exogenous dsRNA"/>
    <property type="evidence" value="ECO:0007669"/>
    <property type="project" value="TreeGrafter"/>
</dbReference>
<dbReference type="OrthoDB" id="6054650at2759"/>
<evidence type="ECO:0000313" key="4">
    <source>
        <dbReference type="EMBL" id="NXG48645.1"/>
    </source>
</evidence>
<dbReference type="InterPro" id="IPR046906">
    <property type="entry name" value="Mab-21_HhH/H2TH-like"/>
</dbReference>
<dbReference type="InterPro" id="IPR046903">
    <property type="entry name" value="Mab-21-like_nuc_Trfase"/>
</dbReference>
<dbReference type="EMBL" id="VWZI01014539">
    <property type="protein sequence ID" value="NXG48645.1"/>
    <property type="molecule type" value="Genomic_DNA"/>
</dbReference>
<dbReference type="Pfam" id="PF20266">
    <property type="entry name" value="Mab-21_C"/>
    <property type="match status" value="1"/>
</dbReference>
<organism evidence="4 5">
    <name type="scientific">Psilopogon haemacephalus</name>
    <name type="common">coppersmith barbet</name>
    <dbReference type="NCBI Taxonomy" id="2585815"/>
    <lineage>
        <taxon>Eukaryota</taxon>
        <taxon>Metazoa</taxon>
        <taxon>Chordata</taxon>
        <taxon>Craniata</taxon>
        <taxon>Vertebrata</taxon>
        <taxon>Euteleostomi</taxon>
        <taxon>Archelosauria</taxon>
        <taxon>Archosauria</taxon>
        <taxon>Dinosauria</taxon>
        <taxon>Saurischia</taxon>
        <taxon>Theropoda</taxon>
        <taxon>Coelurosauria</taxon>
        <taxon>Aves</taxon>
        <taxon>Neognathae</taxon>
        <taxon>Neoaves</taxon>
        <taxon>Telluraves</taxon>
        <taxon>Coraciimorphae</taxon>
        <taxon>Piciformes</taxon>
        <taxon>Megalaimidae</taxon>
        <taxon>Psilopogon</taxon>
    </lineage>
</organism>
<dbReference type="GO" id="GO:0035861">
    <property type="term" value="C:site of double-strand break"/>
    <property type="evidence" value="ECO:0007669"/>
    <property type="project" value="TreeGrafter"/>
</dbReference>
<dbReference type="PANTHER" id="PTHR10656">
    <property type="entry name" value="CELL FATE DETERMINING PROTEIN MAB21-RELATED"/>
    <property type="match status" value="1"/>
</dbReference>
<name>A0A7K9CB66_9PICI</name>
<feature type="non-terminal residue" evidence="4">
    <location>
        <position position="1"/>
    </location>
</feature>
<feature type="non-terminal residue" evidence="4">
    <location>
        <position position="308"/>
    </location>
</feature>
<dbReference type="FunFam" id="1.10.1410.40:FF:000007">
    <property type="entry name" value="Cyclic GMP-AMP synthase"/>
    <property type="match status" value="1"/>
</dbReference>
<dbReference type="SMART" id="SM01265">
    <property type="entry name" value="Mab-21"/>
    <property type="match status" value="1"/>
</dbReference>
<dbReference type="PANTHER" id="PTHR10656:SF35">
    <property type="entry name" value="CYCLIC GMP-AMP SYNTHASE"/>
    <property type="match status" value="1"/>
</dbReference>
<feature type="domain" description="Mab-21-like nucleotidyltransferase" evidence="2">
    <location>
        <begin position="1"/>
        <end position="182"/>
    </location>
</feature>
<dbReference type="GO" id="GO:0006974">
    <property type="term" value="P:DNA damage response"/>
    <property type="evidence" value="ECO:0007669"/>
    <property type="project" value="TreeGrafter"/>
</dbReference>
<protein>
    <submittedName>
        <fullName evidence="4">CGAS synthase</fullName>
    </submittedName>
</protein>
<feature type="domain" description="Mab-21-like HhH/H2TH-like" evidence="3">
    <location>
        <begin position="198"/>
        <end position="298"/>
    </location>
</feature>
<dbReference type="GO" id="GO:0038001">
    <property type="term" value="P:paracrine signaling"/>
    <property type="evidence" value="ECO:0007669"/>
    <property type="project" value="TreeGrafter"/>
</dbReference>
<dbReference type="GO" id="GO:0061501">
    <property type="term" value="F:2',3'-cyclic GMP-AMP synthase activity"/>
    <property type="evidence" value="ECO:0007669"/>
    <property type="project" value="TreeGrafter"/>
</dbReference>
<evidence type="ECO:0000313" key="5">
    <source>
        <dbReference type="Proteomes" id="UP000574528"/>
    </source>
</evidence>
<dbReference type="GO" id="GO:0002218">
    <property type="term" value="P:activation of innate immune response"/>
    <property type="evidence" value="ECO:0007669"/>
    <property type="project" value="TreeGrafter"/>
</dbReference>
<comment type="caution">
    <text evidence="4">The sequence shown here is derived from an EMBL/GenBank/DDBJ whole genome shotgun (WGS) entry which is preliminary data.</text>
</comment>
<sequence length="308" mass="35541">LQISEPNEFEVLLEMDEKGLQLSKTDDSGAFYNLCFKKQPSEESGSDCLENGILSASKMLNTLRKIIEIKIKKSIPYVTVQWENCGSPKITLLIKNIEEGSTTEISVDIILTLRVRQKWPSSTEGGLKIEKWLGSKTRESFVGKCLYLVPAGRSNTGKLRNILSTTCWQLSFSRIEELMMNNHGNTKTCCESDGTKCCRADCLELMMYLLEKLKEKYPERLRSFSLHHAKTSFFHTCVRNPNDEVWRRENLGVGFRVVLEDFNTCLRDSKLPHFFIPRYNLLSRDNQNINNFLARKIEEQLRNGFEIF</sequence>
<dbReference type="AlphaFoldDB" id="A0A7K9CB66"/>
<comment type="similarity">
    <text evidence="1">Belongs to the mab-21 family.</text>
</comment>
<reference evidence="4 5" key="1">
    <citation type="submission" date="2019-09" db="EMBL/GenBank/DDBJ databases">
        <title>Bird 10,000 Genomes (B10K) Project - Family phase.</title>
        <authorList>
            <person name="Zhang G."/>
        </authorList>
    </citation>
    <scope>NUCLEOTIDE SEQUENCE [LARGE SCALE GENOMIC DNA]</scope>
    <source>
        <strain evidence="4">B10K-DU-001-24</strain>
        <tissue evidence="4">Muscle</tissue>
    </source>
</reference>
<proteinExistence type="inferred from homology"/>
<dbReference type="GO" id="GO:0005829">
    <property type="term" value="C:cytosol"/>
    <property type="evidence" value="ECO:0007669"/>
    <property type="project" value="TreeGrafter"/>
</dbReference>
<dbReference type="Proteomes" id="UP000574528">
    <property type="component" value="Unassembled WGS sequence"/>
</dbReference>
<dbReference type="InterPro" id="IPR024810">
    <property type="entry name" value="MAB21L/cGLR"/>
</dbReference>